<evidence type="ECO:0000313" key="3">
    <source>
        <dbReference type="Proteomes" id="UP000199002"/>
    </source>
</evidence>
<gene>
    <name evidence="2" type="ORF">SAMN05421875_101253</name>
</gene>
<organism evidence="2 3">
    <name type="scientific">Acidovorax soli</name>
    <dbReference type="NCBI Taxonomy" id="592050"/>
    <lineage>
        <taxon>Bacteria</taxon>
        <taxon>Pseudomonadati</taxon>
        <taxon>Pseudomonadota</taxon>
        <taxon>Betaproteobacteria</taxon>
        <taxon>Burkholderiales</taxon>
        <taxon>Comamonadaceae</taxon>
        <taxon>Acidovorax</taxon>
    </lineage>
</organism>
<feature type="region of interest" description="Disordered" evidence="1">
    <location>
        <begin position="1"/>
        <end position="39"/>
    </location>
</feature>
<keyword evidence="3" id="KW-1185">Reference proteome</keyword>
<evidence type="ECO:0000256" key="1">
    <source>
        <dbReference type="SAM" id="MobiDB-lite"/>
    </source>
</evidence>
<dbReference type="Proteomes" id="UP000199002">
    <property type="component" value="Unassembled WGS sequence"/>
</dbReference>
<dbReference type="EMBL" id="FNQJ01000001">
    <property type="protein sequence ID" value="SDZ75779.1"/>
    <property type="molecule type" value="Genomic_DNA"/>
</dbReference>
<proteinExistence type="predicted"/>
<accession>A0A1H3VLZ7</accession>
<evidence type="ECO:0000313" key="2">
    <source>
        <dbReference type="EMBL" id="SDZ75779.1"/>
    </source>
</evidence>
<dbReference type="AlphaFoldDB" id="A0A1H3VLZ7"/>
<reference evidence="3" key="1">
    <citation type="submission" date="2016-10" db="EMBL/GenBank/DDBJ databases">
        <authorList>
            <person name="Varghese N."/>
            <person name="Submissions S."/>
        </authorList>
    </citation>
    <scope>NUCLEOTIDE SEQUENCE [LARGE SCALE GENOMIC DNA]</scope>
    <source>
        <strain evidence="3">DSM 25157</strain>
    </source>
</reference>
<name>A0A1H3VLZ7_9BURK</name>
<protein>
    <submittedName>
        <fullName evidence="2">Uncharacterized protein</fullName>
    </submittedName>
</protein>
<feature type="compositionally biased region" description="Basic and acidic residues" evidence="1">
    <location>
        <begin position="14"/>
        <end position="39"/>
    </location>
</feature>
<sequence length="39" mass="4659">MREHKIKGRPALLGKRDRPERRNRNADIEPEPRDGHNRS</sequence>